<gene>
    <name evidence="1" type="ORF">D3874_16225</name>
</gene>
<evidence type="ECO:0000313" key="1">
    <source>
        <dbReference type="EMBL" id="RJF88372.1"/>
    </source>
</evidence>
<accession>A0A418WEE4</accession>
<dbReference type="AlphaFoldDB" id="A0A418WEE4"/>
<evidence type="ECO:0008006" key="3">
    <source>
        <dbReference type="Google" id="ProtNLM"/>
    </source>
</evidence>
<sequence>MSDNFQGGAFALPERPVMREIPPFRLKPLPLDAEAGALPPFKWAGKDIGHRHQLGGKPQFLQADEVPKCTCGKRMTFYAQLDSINDEFVIADCGMIYVFLCFDCFETKSIVQSY</sequence>
<dbReference type="Gene3D" id="2.30.320.10">
    <property type="entry name" value="YwqG-like"/>
    <property type="match status" value="1"/>
</dbReference>
<name>A0A418WEE4_9PROT</name>
<proteinExistence type="predicted"/>
<dbReference type="EMBL" id="QYUK01000011">
    <property type="protein sequence ID" value="RJF88372.1"/>
    <property type="molecule type" value="Genomic_DNA"/>
</dbReference>
<organism evidence="1 2">
    <name type="scientific">Oleomonas cavernae</name>
    <dbReference type="NCBI Taxonomy" id="2320859"/>
    <lineage>
        <taxon>Bacteria</taxon>
        <taxon>Pseudomonadati</taxon>
        <taxon>Pseudomonadota</taxon>
        <taxon>Alphaproteobacteria</taxon>
        <taxon>Acetobacterales</taxon>
        <taxon>Acetobacteraceae</taxon>
        <taxon>Oleomonas</taxon>
    </lineage>
</organism>
<protein>
    <recommendedName>
        <fullName evidence="3">DUF1963 domain-containing protein</fullName>
    </recommendedName>
</protein>
<keyword evidence="2" id="KW-1185">Reference proteome</keyword>
<comment type="caution">
    <text evidence="1">The sequence shown here is derived from an EMBL/GenBank/DDBJ whole genome shotgun (WGS) entry which is preliminary data.</text>
</comment>
<reference evidence="1 2" key="1">
    <citation type="submission" date="2018-09" db="EMBL/GenBank/DDBJ databases">
        <authorList>
            <person name="Zhu H."/>
        </authorList>
    </citation>
    <scope>NUCLEOTIDE SEQUENCE [LARGE SCALE GENOMIC DNA]</scope>
    <source>
        <strain evidence="1 2">K1W22B-8</strain>
    </source>
</reference>
<evidence type="ECO:0000313" key="2">
    <source>
        <dbReference type="Proteomes" id="UP000284605"/>
    </source>
</evidence>
<dbReference type="Proteomes" id="UP000284605">
    <property type="component" value="Unassembled WGS sequence"/>
</dbReference>